<dbReference type="Proteomes" id="UP000069940">
    <property type="component" value="Unassembled WGS sequence"/>
</dbReference>
<dbReference type="Pfam" id="PF13426">
    <property type="entry name" value="PAS_9"/>
    <property type="match status" value="1"/>
</dbReference>
<evidence type="ECO:0000256" key="3">
    <source>
        <dbReference type="ARBA" id="ARBA00022475"/>
    </source>
</evidence>
<dbReference type="InterPro" id="IPR035965">
    <property type="entry name" value="PAS-like_dom_sf"/>
</dbReference>
<evidence type="ECO:0000256" key="9">
    <source>
        <dbReference type="ARBA" id="ARBA00022989"/>
    </source>
</evidence>
<evidence type="ECO:0000256" key="2">
    <source>
        <dbReference type="ARBA" id="ARBA00022448"/>
    </source>
</evidence>
<dbReference type="InterPro" id="IPR003967">
    <property type="entry name" value="K_chnl_volt-dep_ERG"/>
</dbReference>
<evidence type="ECO:0000256" key="11">
    <source>
        <dbReference type="ARBA" id="ARBA00023136"/>
    </source>
</evidence>
<sequence>MPVRRGHVAPKTTLIETIIRKFDTHNRSFLVANAQPESCHIIFCSDGFCKMTGFTRAEVMQRSACTEFLQGQMTSQAVVQSIKEALRKGEEKHFEILYYRKNGSKFLCSEVIAPIRSEVDDISLFIINFEDLTNPTSPEPIEPKSHHRSFLSVDRARASFRQSFRIGHIALRDRGLRLAGYLTPPSDATQEEEEIGINKSAIERYNFMGFCSDRVSQTTVLKVETNIWAPMSTPALTRTKELEALQADVDTLSGPGEIVITTPEVAKAEVIPIELPTPIVDSKPEFQQTKSLDFEIQSKHPEHTKLMQSYESTYAKNCRGLIEKRAHTIDDFMREFGGTPTAVCACAKARFAARRAFCLATTTTYLHTSLVQTSLYDCLRSVENVKTPPGGDGHDHHRDGRENPTPPQGPTGYHARQYFPYVSSESDLQRYKAVPLKQNSSHEPRTSSSLSNVPSDSTKTKDNGSAKYFQGTRQTINMGEKVAQVLSLGADVLPEYKLQSPRVHKWTILHYSPFKAVWDWIILILVMYTAIFTPYVAAFLLNEPDFNQRKNRKYADDPIVIIDLIVDVTFVIDILINFRTTFVNGQDEVVSHPGRIAVHYLSGWFLIDLVAAIPFDLLLVGSDTDELGLDKDETTTLIGLLKTARLLRLVRVARKIDRYSEYGAAVLVLLMATFALIAHWLACIWYAIGNAERPFMKNKVGWLDALAEATQEYYYANNTGGGPSIKSRYVTALYFTFTSLTSVGFGNVAPNTDAEKIFTICVMLVGSLMYASIFGNVSAIIQRLYSGTARYHTQMLRVREFIRFHQIPNPLRQRLEEYFQHAWTYTNGIDMNSVLKGFPECLQADICLHLNRNLLNNCSAFEAASPGCLRALSLKFKTTHAPPGDTLVHKGDVLTYLYFIARGSIEILKDDVVMAILGKDDIFGENPCIHTTLGKSNSNVKALTYCDLHKIHRDDLLDVLDLFPEFYDSFVNSLEITYNMRDEEQAGIELRHRHMRLGSQDRDSDTRSYVRRINTVHHHRPSQTKCDIPNDRSSGQISTNFDDDRKFSISGMMSHIKRSIPDLRSNRHQPLTSTCASPNESPKSSHKHSPPSDHQSPKGIAPDTVTLSAISQRGCICVGSGKGEGPLVGRPTSSGGPVDLKCSPDVEDVFHHTAPISSTTGGRDASDHHIHHHHQAQQPQQQPHQQQQQQHHQLHHDNLGSLTNQLSDLTIRLDNLEGSLRKDIRTILDILHQQQQMQLQFHHQQLHHQQQQMQQSGKTAMSSYQPSESDFSFDMCTAAGDATSGGGGGGMAKHGGGPSAQQRTNVQRSVSQPECAAEKSLFKCSKFSSFNQPMDDTPEGHNWNIFAPIAKLESLDEIDQDSKHSLSQDKPQ</sequence>
<dbReference type="PRINTS" id="PR01470">
    <property type="entry name" value="ERGCHANNEL"/>
</dbReference>
<organism evidence="16 17">
    <name type="scientific">Aedes albopictus</name>
    <name type="common">Asian tiger mosquito</name>
    <name type="synonym">Stegomyia albopicta</name>
    <dbReference type="NCBI Taxonomy" id="7160"/>
    <lineage>
        <taxon>Eukaryota</taxon>
        <taxon>Metazoa</taxon>
        <taxon>Ecdysozoa</taxon>
        <taxon>Arthropoda</taxon>
        <taxon>Hexapoda</taxon>
        <taxon>Insecta</taxon>
        <taxon>Pterygota</taxon>
        <taxon>Neoptera</taxon>
        <taxon>Endopterygota</taxon>
        <taxon>Diptera</taxon>
        <taxon>Nematocera</taxon>
        <taxon>Culicoidea</taxon>
        <taxon>Culicidae</taxon>
        <taxon>Culicinae</taxon>
        <taxon>Aedini</taxon>
        <taxon>Aedes</taxon>
        <taxon>Stegomyia</taxon>
    </lineage>
</organism>
<dbReference type="RefSeq" id="XP_062710240.1">
    <property type="nucleotide sequence ID" value="XM_062854256.1"/>
</dbReference>
<dbReference type="InterPro" id="IPR050818">
    <property type="entry name" value="KCNH_animal-type"/>
</dbReference>
<keyword evidence="7" id="KW-0851">Voltage-gated channel</keyword>
<feature type="domain" description="Cyclic nucleotide-binding" evidence="15">
    <location>
        <begin position="860"/>
        <end position="960"/>
    </location>
</feature>
<dbReference type="EnsemblMetazoa" id="AALFPA23_023604.R35115">
    <property type="protein sequence ID" value="AALFPA23_023604.P35115"/>
    <property type="gene ID" value="AALFPA23_023604"/>
</dbReference>
<feature type="compositionally biased region" description="Gly residues" evidence="13">
    <location>
        <begin position="1283"/>
        <end position="1298"/>
    </location>
</feature>
<comment type="subcellular location">
    <subcellularLocation>
        <location evidence="1">Cell membrane</location>
        <topology evidence="1">Multi-pass membrane protein</topology>
    </subcellularLocation>
</comment>
<dbReference type="SUPFAM" id="SSF81324">
    <property type="entry name" value="Voltage-gated potassium channels"/>
    <property type="match status" value="1"/>
</dbReference>
<evidence type="ECO:0000256" key="6">
    <source>
        <dbReference type="ARBA" id="ARBA00022826"/>
    </source>
</evidence>
<dbReference type="InterPro" id="IPR018490">
    <property type="entry name" value="cNMP-bd_dom_sf"/>
</dbReference>
<evidence type="ECO:0000313" key="17">
    <source>
        <dbReference type="Proteomes" id="UP000069940"/>
    </source>
</evidence>
<dbReference type="PANTHER" id="PTHR10217:SF548">
    <property type="entry name" value="GH12235P"/>
    <property type="match status" value="1"/>
</dbReference>
<reference evidence="17" key="1">
    <citation type="journal article" date="2015" name="Proc. Natl. Acad. Sci. U.S.A.">
        <title>Genome sequence of the Asian Tiger mosquito, Aedes albopictus, reveals insights into its biology, genetics, and evolution.</title>
        <authorList>
            <person name="Chen X.G."/>
            <person name="Jiang X."/>
            <person name="Gu J."/>
            <person name="Xu M."/>
            <person name="Wu Y."/>
            <person name="Deng Y."/>
            <person name="Zhang C."/>
            <person name="Bonizzoni M."/>
            <person name="Dermauw W."/>
            <person name="Vontas J."/>
            <person name="Armbruster P."/>
            <person name="Huang X."/>
            <person name="Yang Y."/>
            <person name="Zhang H."/>
            <person name="He W."/>
            <person name="Peng H."/>
            <person name="Liu Y."/>
            <person name="Wu K."/>
            <person name="Chen J."/>
            <person name="Lirakis M."/>
            <person name="Topalis P."/>
            <person name="Van Leeuwen T."/>
            <person name="Hall A.B."/>
            <person name="Jiang X."/>
            <person name="Thorpe C."/>
            <person name="Mueller R.L."/>
            <person name="Sun C."/>
            <person name="Waterhouse R.M."/>
            <person name="Yan G."/>
            <person name="Tu Z.J."/>
            <person name="Fang X."/>
            <person name="James A.A."/>
        </authorList>
    </citation>
    <scope>NUCLEOTIDE SEQUENCE [LARGE SCALE GENOMIC DNA]</scope>
    <source>
        <strain evidence="17">Foshan</strain>
    </source>
</reference>
<dbReference type="Gene3D" id="1.10.287.70">
    <property type="match status" value="1"/>
</dbReference>
<keyword evidence="5 14" id="KW-0812">Transmembrane</keyword>
<evidence type="ECO:0000256" key="14">
    <source>
        <dbReference type="SAM" id="Phobius"/>
    </source>
</evidence>
<feature type="compositionally biased region" description="Basic and acidic residues" evidence="13">
    <location>
        <begin position="1142"/>
        <end position="1151"/>
    </location>
</feature>
<proteinExistence type="predicted"/>
<feature type="region of interest" description="Disordered" evidence="13">
    <location>
        <begin position="1016"/>
        <end position="1045"/>
    </location>
</feature>
<evidence type="ECO:0000256" key="8">
    <source>
        <dbReference type="ARBA" id="ARBA00022958"/>
    </source>
</evidence>
<dbReference type="Pfam" id="PF00027">
    <property type="entry name" value="cNMP_binding"/>
    <property type="match status" value="1"/>
</dbReference>
<dbReference type="SMART" id="SM00100">
    <property type="entry name" value="cNMP"/>
    <property type="match status" value="1"/>
</dbReference>
<reference evidence="16" key="2">
    <citation type="submission" date="2025-05" db="UniProtKB">
        <authorList>
            <consortium name="EnsemblMetazoa"/>
        </authorList>
    </citation>
    <scope>IDENTIFICATION</scope>
    <source>
        <strain evidence="16">Foshan</strain>
    </source>
</reference>
<dbReference type="InterPro" id="IPR014710">
    <property type="entry name" value="RmlC-like_jellyroll"/>
</dbReference>
<protein>
    <recommendedName>
        <fullName evidence="15">Cyclic nucleotide-binding domain-containing protein</fullName>
    </recommendedName>
</protein>
<dbReference type="SUPFAM" id="SSF55785">
    <property type="entry name" value="PYP-like sensor domain (PAS domain)"/>
    <property type="match status" value="1"/>
</dbReference>
<evidence type="ECO:0000256" key="1">
    <source>
        <dbReference type="ARBA" id="ARBA00004651"/>
    </source>
</evidence>
<dbReference type="RefSeq" id="XP_062710241.1">
    <property type="nucleotide sequence ID" value="XM_062854257.1"/>
</dbReference>
<accession>A0ABM2A1J8</accession>
<keyword evidence="3" id="KW-1003">Cell membrane</keyword>
<evidence type="ECO:0000256" key="10">
    <source>
        <dbReference type="ARBA" id="ARBA00023065"/>
    </source>
</evidence>
<keyword evidence="2" id="KW-0813">Transport</keyword>
<dbReference type="PROSITE" id="PS50042">
    <property type="entry name" value="CNMP_BINDING_3"/>
    <property type="match status" value="1"/>
</dbReference>
<evidence type="ECO:0000256" key="5">
    <source>
        <dbReference type="ARBA" id="ARBA00022692"/>
    </source>
</evidence>
<keyword evidence="10" id="KW-0406">Ion transport</keyword>
<dbReference type="Gene3D" id="1.10.1200.260">
    <property type="match status" value="1"/>
</dbReference>
<evidence type="ECO:0000259" key="15">
    <source>
        <dbReference type="PROSITE" id="PS50042"/>
    </source>
</evidence>
<feature type="region of interest" description="Disordered" evidence="13">
    <location>
        <begin position="386"/>
        <end position="415"/>
    </location>
</feature>
<keyword evidence="6" id="KW-0631">Potassium channel</keyword>
<dbReference type="CDD" id="cd00130">
    <property type="entry name" value="PAS"/>
    <property type="match status" value="1"/>
</dbReference>
<dbReference type="InterPro" id="IPR000595">
    <property type="entry name" value="cNMP-bd_dom"/>
</dbReference>
<feature type="compositionally biased region" description="Polar residues" evidence="13">
    <location>
        <begin position="1031"/>
        <end position="1040"/>
    </location>
</feature>
<dbReference type="NCBIfam" id="TIGR00229">
    <property type="entry name" value="sensory_box"/>
    <property type="match status" value="1"/>
</dbReference>
<feature type="region of interest" description="Disordered" evidence="13">
    <location>
        <begin position="1121"/>
        <end position="1194"/>
    </location>
</feature>
<feature type="region of interest" description="Disordered" evidence="13">
    <location>
        <begin position="1059"/>
        <end position="1101"/>
    </location>
</feature>
<keyword evidence="17" id="KW-1185">Reference proteome</keyword>
<feature type="transmembrane region" description="Helical" evidence="14">
    <location>
        <begin position="732"/>
        <end position="750"/>
    </location>
</feature>
<keyword evidence="4" id="KW-0633">Potassium transport</keyword>
<keyword evidence="12" id="KW-0407">Ion channel</keyword>
<dbReference type="InterPro" id="IPR000014">
    <property type="entry name" value="PAS"/>
</dbReference>
<evidence type="ECO:0000256" key="13">
    <source>
        <dbReference type="SAM" id="MobiDB-lite"/>
    </source>
</evidence>
<feature type="transmembrane region" description="Helical" evidence="14">
    <location>
        <begin position="757"/>
        <end position="781"/>
    </location>
</feature>
<dbReference type="InterPro" id="IPR005821">
    <property type="entry name" value="Ion_trans_dom"/>
</dbReference>
<feature type="transmembrane region" description="Helical" evidence="14">
    <location>
        <begin position="664"/>
        <end position="688"/>
    </location>
</feature>
<dbReference type="Gene3D" id="3.30.450.20">
    <property type="entry name" value="PAS domain"/>
    <property type="match status" value="1"/>
</dbReference>
<evidence type="ECO:0000313" key="16">
    <source>
        <dbReference type="EnsemblMetazoa" id="AALFPA23_023604.P35122"/>
    </source>
</evidence>
<keyword evidence="11 14" id="KW-0472">Membrane</keyword>
<evidence type="ECO:0000256" key="7">
    <source>
        <dbReference type="ARBA" id="ARBA00022882"/>
    </source>
</evidence>
<name>A0ABM2A1J8_AEDAL</name>
<dbReference type="Pfam" id="PF00520">
    <property type="entry name" value="Ion_trans"/>
    <property type="match status" value="1"/>
</dbReference>
<keyword evidence="8" id="KW-0630">Potassium</keyword>
<dbReference type="Gene3D" id="2.60.120.10">
    <property type="entry name" value="Jelly Rolls"/>
    <property type="match status" value="1"/>
</dbReference>
<evidence type="ECO:0000256" key="12">
    <source>
        <dbReference type="ARBA" id="ARBA00023303"/>
    </source>
</evidence>
<dbReference type="CDD" id="cd00038">
    <property type="entry name" value="CAP_ED"/>
    <property type="match status" value="1"/>
</dbReference>
<feature type="region of interest" description="Disordered" evidence="13">
    <location>
        <begin position="1282"/>
        <end position="1304"/>
    </location>
</feature>
<dbReference type="EnsemblMetazoa" id="AALFPA23_023604.R35122">
    <property type="protein sequence ID" value="AALFPA23_023604.P35122"/>
    <property type="gene ID" value="AALFPA23_023604"/>
</dbReference>
<feature type="compositionally biased region" description="Polar residues" evidence="13">
    <location>
        <begin position="446"/>
        <end position="457"/>
    </location>
</feature>
<dbReference type="InterPro" id="IPR003938">
    <property type="entry name" value="K_chnl_volt-dep_EAG/ELK/ERG"/>
</dbReference>
<dbReference type="GeneID" id="109423356"/>
<evidence type="ECO:0000256" key="4">
    <source>
        <dbReference type="ARBA" id="ARBA00022538"/>
    </source>
</evidence>
<dbReference type="PANTHER" id="PTHR10217">
    <property type="entry name" value="VOLTAGE AND LIGAND GATED POTASSIUM CHANNEL"/>
    <property type="match status" value="1"/>
</dbReference>
<feature type="transmembrane region" description="Helical" evidence="14">
    <location>
        <begin position="517"/>
        <end position="538"/>
    </location>
</feature>
<feature type="compositionally biased region" description="Low complexity" evidence="13">
    <location>
        <begin position="1176"/>
        <end position="1191"/>
    </location>
</feature>
<keyword evidence="9 14" id="KW-1133">Transmembrane helix</keyword>
<dbReference type="PRINTS" id="PR01463">
    <property type="entry name" value="EAGCHANLFMLY"/>
</dbReference>
<feature type="compositionally biased region" description="Basic and acidic residues" evidence="13">
    <location>
        <begin position="392"/>
        <end position="402"/>
    </location>
</feature>
<feature type="region of interest" description="Disordered" evidence="13">
    <location>
        <begin position="435"/>
        <end position="465"/>
    </location>
</feature>
<dbReference type="SUPFAM" id="SSF51206">
    <property type="entry name" value="cAMP-binding domain-like"/>
    <property type="match status" value="1"/>
</dbReference>